<evidence type="ECO:0000256" key="1">
    <source>
        <dbReference type="ARBA" id="ARBA00008876"/>
    </source>
</evidence>
<keyword evidence="4" id="KW-0408">Iron</keyword>
<keyword evidence="5" id="KW-0411">Iron-sulfur</keyword>
<organism evidence="8 9">
    <name type="scientific">Kosmotoga pacifica</name>
    <dbReference type="NCBI Taxonomy" id="1330330"/>
    <lineage>
        <taxon>Bacteria</taxon>
        <taxon>Thermotogati</taxon>
        <taxon>Thermotogota</taxon>
        <taxon>Thermotogae</taxon>
        <taxon>Kosmotogales</taxon>
        <taxon>Kosmotogaceae</taxon>
        <taxon>Kosmotoga</taxon>
    </lineage>
</organism>
<keyword evidence="3" id="KW-0479">Metal-binding</keyword>
<dbReference type="Pfam" id="PF05681">
    <property type="entry name" value="Fumerase"/>
    <property type="match status" value="1"/>
</dbReference>
<dbReference type="GO" id="GO:0046872">
    <property type="term" value="F:metal ion binding"/>
    <property type="evidence" value="ECO:0007669"/>
    <property type="project" value="UniProtKB-KW"/>
</dbReference>
<dbReference type="RefSeq" id="WP_047754731.1">
    <property type="nucleotide sequence ID" value="NZ_CAJUHA010000017.1"/>
</dbReference>
<reference evidence="8 9" key="1">
    <citation type="submission" date="2015-04" db="EMBL/GenBank/DDBJ databases">
        <title>Complete Genome Sequence of Kosmotoga pacifica SLHLJ1.</title>
        <authorList>
            <person name="Jiang L.J."/>
            <person name="Shao Z.Z."/>
            <person name="Jebbar M."/>
        </authorList>
    </citation>
    <scope>NUCLEOTIDE SEQUENCE [LARGE SCALE GENOMIC DNA]</scope>
    <source>
        <strain evidence="8 9">SLHLJ1</strain>
    </source>
</reference>
<accession>A0A0G2ZBZ4</accession>
<dbReference type="OrthoDB" id="9798978at2"/>
<evidence type="ECO:0000256" key="4">
    <source>
        <dbReference type="ARBA" id="ARBA00023004"/>
    </source>
</evidence>
<evidence type="ECO:0000256" key="3">
    <source>
        <dbReference type="ARBA" id="ARBA00022723"/>
    </source>
</evidence>
<dbReference type="KEGG" id="kpf:IX53_06935"/>
<dbReference type="EMBL" id="CP011232">
    <property type="protein sequence ID" value="AKI97596.1"/>
    <property type="molecule type" value="Genomic_DNA"/>
</dbReference>
<dbReference type="InterPro" id="IPR004646">
    <property type="entry name" value="Fe-S_hydro-lyase_TtdA-typ_cat"/>
</dbReference>
<keyword evidence="6" id="KW-0456">Lyase</keyword>
<evidence type="ECO:0000256" key="2">
    <source>
        <dbReference type="ARBA" id="ARBA00022485"/>
    </source>
</evidence>
<evidence type="ECO:0000256" key="5">
    <source>
        <dbReference type="ARBA" id="ARBA00023014"/>
    </source>
</evidence>
<dbReference type="GO" id="GO:0016829">
    <property type="term" value="F:lyase activity"/>
    <property type="evidence" value="ECO:0007669"/>
    <property type="project" value="UniProtKB-KW"/>
</dbReference>
<proteinExistence type="inferred from homology"/>
<evidence type="ECO:0000256" key="6">
    <source>
        <dbReference type="ARBA" id="ARBA00023239"/>
    </source>
</evidence>
<keyword evidence="2" id="KW-0004">4Fe-4S</keyword>
<dbReference type="PANTHER" id="PTHR30389:SF17">
    <property type="entry name" value="L(+)-TARTRATE DEHYDRATASE SUBUNIT ALPHA-RELATED"/>
    <property type="match status" value="1"/>
</dbReference>
<dbReference type="InterPro" id="IPR051208">
    <property type="entry name" value="Class-I_Fumarase/Tartrate_DH"/>
</dbReference>
<feature type="domain" description="Fe-S hydro-lyase tartrate dehydratase alpha-type catalytic" evidence="7">
    <location>
        <begin position="35"/>
        <end position="267"/>
    </location>
</feature>
<evidence type="ECO:0000313" key="9">
    <source>
        <dbReference type="Proteomes" id="UP000035159"/>
    </source>
</evidence>
<evidence type="ECO:0000313" key="8">
    <source>
        <dbReference type="EMBL" id="AKI97596.1"/>
    </source>
</evidence>
<evidence type="ECO:0000259" key="7">
    <source>
        <dbReference type="Pfam" id="PF05681"/>
    </source>
</evidence>
<dbReference type="STRING" id="1330330.IX53_06935"/>
<gene>
    <name evidence="8" type="ORF">IX53_06935</name>
</gene>
<comment type="similarity">
    <text evidence="1">Belongs to the class-I fumarase family.</text>
</comment>
<name>A0A0G2ZBZ4_9BACT</name>
<protein>
    <submittedName>
        <fullName evidence="8">Fumarate hydratase</fullName>
    </submittedName>
</protein>
<dbReference type="GO" id="GO:0051539">
    <property type="term" value="F:4 iron, 4 sulfur cluster binding"/>
    <property type="evidence" value="ECO:0007669"/>
    <property type="project" value="UniProtKB-KW"/>
</dbReference>
<dbReference type="NCBIfam" id="TIGR00722">
    <property type="entry name" value="ttdA_fumA_fumB"/>
    <property type="match status" value="1"/>
</dbReference>
<sequence length="273" mass="30294">MLRESEIKNKLKQAIKRANILINKDVEKYVMNYDGPFSEVIFENIETSRNTGLPLCQDTGILEFFVFMGHEVSVEKPVCDILNRAVREVYTSEPYRCSVVSDPLFGRNNTGDNTPVICHVFQVTGKELEIRFIVKGGGSENLSALFMMRPSAGSEELKTLVVEHIRKLGANACPPLNIGIGIGGTAEKATLLSKLALTRPFGFRNPDERYAALEKEILESINDLKIGFQGLGKGITAYAVNIEQYPTHIATLPVALAVDCYLSRRGRIIIEDN</sequence>
<keyword evidence="9" id="KW-1185">Reference proteome</keyword>
<dbReference type="PATRIC" id="fig|1330330.3.peg.1405"/>
<dbReference type="Proteomes" id="UP000035159">
    <property type="component" value="Chromosome"/>
</dbReference>
<dbReference type="PANTHER" id="PTHR30389">
    <property type="entry name" value="FUMARATE HYDRATASE-RELATED"/>
    <property type="match status" value="1"/>
</dbReference>
<dbReference type="AlphaFoldDB" id="A0A0G2ZBZ4"/>